<dbReference type="GO" id="GO:0009166">
    <property type="term" value="P:nucleotide catabolic process"/>
    <property type="evidence" value="ECO:0007669"/>
    <property type="project" value="InterPro"/>
</dbReference>
<dbReference type="STRING" id="4795.A0A225VAS3"/>
<name>A0A225VAS3_9STRA</name>
<reference evidence="2" key="1">
    <citation type="submission" date="2017-03" db="EMBL/GenBank/DDBJ databases">
        <title>Phytopthora megakarya and P. palmivora, two closely related causual agents of cacao black pod achieved similar genome size and gene model numbers by different mechanisms.</title>
        <authorList>
            <person name="Ali S."/>
            <person name="Shao J."/>
            <person name="Larry D.J."/>
            <person name="Kronmiller B."/>
            <person name="Shen D."/>
            <person name="Strem M.D."/>
            <person name="Melnick R.L."/>
            <person name="Guiltinan M.J."/>
            <person name="Tyler B.M."/>
            <person name="Meinhardt L.W."/>
            <person name="Bailey B.A."/>
        </authorList>
    </citation>
    <scope>NUCLEOTIDE SEQUENCE [LARGE SCALE GENOMIC DNA]</scope>
    <source>
        <strain evidence="2">zdho120</strain>
    </source>
</reference>
<protein>
    <submittedName>
        <fullName evidence="1">Calcineurin-like phosphoesterase</fullName>
    </submittedName>
</protein>
<gene>
    <name evidence="1" type="ORF">PHMEG_00026532</name>
</gene>
<dbReference type="EMBL" id="NBNE01006482">
    <property type="protein sequence ID" value="OWZ01988.1"/>
    <property type="molecule type" value="Genomic_DNA"/>
</dbReference>
<accession>A0A225VAS3</accession>
<dbReference type="Proteomes" id="UP000198211">
    <property type="component" value="Unassembled WGS sequence"/>
</dbReference>
<comment type="caution">
    <text evidence="1">The sequence shown here is derived from an EMBL/GenBank/DDBJ whole genome shotgun (WGS) entry which is preliminary data.</text>
</comment>
<dbReference type="Gene3D" id="3.90.780.10">
    <property type="entry name" value="5'-Nucleotidase, C-terminal domain"/>
    <property type="match status" value="1"/>
</dbReference>
<evidence type="ECO:0000313" key="1">
    <source>
        <dbReference type="EMBL" id="OWZ01988.1"/>
    </source>
</evidence>
<keyword evidence="2" id="KW-1185">Reference proteome</keyword>
<dbReference type="AlphaFoldDB" id="A0A225VAS3"/>
<dbReference type="SUPFAM" id="SSF55816">
    <property type="entry name" value="5'-nucleotidase (syn. UDP-sugar hydrolase), C-terminal domain"/>
    <property type="match status" value="1"/>
</dbReference>
<proteinExistence type="predicted"/>
<sequence length="82" mass="8975">MKANPPAVTTMLFDNGEPVDLEAEILVATSKFVAGGGDGCSSWLKGEILREAAKIPEVVADFMMKKRLLQYPEHEGRITIIE</sequence>
<dbReference type="OrthoDB" id="60590at2759"/>
<dbReference type="GO" id="GO:0016787">
    <property type="term" value="F:hydrolase activity"/>
    <property type="evidence" value="ECO:0007669"/>
    <property type="project" value="InterPro"/>
</dbReference>
<dbReference type="InterPro" id="IPR036907">
    <property type="entry name" value="5'-Nucleotdase_C_sf"/>
</dbReference>
<organism evidence="1 2">
    <name type="scientific">Phytophthora megakarya</name>
    <dbReference type="NCBI Taxonomy" id="4795"/>
    <lineage>
        <taxon>Eukaryota</taxon>
        <taxon>Sar</taxon>
        <taxon>Stramenopiles</taxon>
        <taxon>Oomycota</taxon>
        <taxon>Peronosporomycetes</taxon>
        <taxon>Peronosporales</taxon>
        <taxon>Peronosporaceae</taxon>
        <taxon>Phytophthora</taxon>
    </lineage>
</organism>
<evidence type="ECO:0000313" key="2">
    <source>
        <dbReference type="Proteomes" id="UP000198211"/>
    </source>
</evidence>